<evidence type="ECO:0000313" key="3">
    <source>
        <dbReference type="Proteomes" id="UP000319836"/>
    </source>
</evidence>
<gene>
    <name evidence="2" type="ORF">E6K80_09965</name>
</gene>
<organism evidence="2 3">
    <name type="scientific">Eiseniibacteriota bacterium</name>
    <dbReference type="NCBI Taxonomy" id="2212470"/>
    <lineage>
        <taxon>Bacteria</taxon>
        <taxon>Candidatus Eiseniibacteriota</taxon>
    </lineage>
</organism>
<dbReference type="InterPro" id="IPR045853">
    <property type="entry name" value="Pep_chain_release_fac_I_sf"/>
</dbReference>
<dbReference type="InterPro" id="IPR005139">
    <property type="entry name" value="PCRF"/>
</dbReference>
<evidence type="ECO:0000259" key="1">
    <source>
        <dbReference type="Pfam" id="PF03462"/>
    </source>
</evidence>
<evidence type="ECO:0000313" key="2">
    <source>
        <dbReference type="EMBL" id="TMQ69977.1"/>
    </source>
</evidence>
<dbReference type="AlphaFoldDB" id="A0A538U245"/>
<dbReference type="EMBL" id="VBPA01000248">
    <property type="protein sequence ID" value="TMQ69977.1"/>
    <property type="molecule type" value="Genomic_DNA"/>
</dbReference>
<dbReference type="Gene3D" id="3.30.70.1660">
    <property type="match status" value="1"/>
</dbReference>
<comment type="caution">
    <text evidence="2">The sequence shown here is derived from an EMBL/GenBank/DDBJ whole genome shotgun (WGS) entry which is preliminary data.</text>
</comment>
<feature type="domain" description="Peptide chain release factor" evidence="1">
    <location>
        <begin position="194"/>
        <end position="254"/>
    </location>
</feature>
<accession>A0A538U245</accession>
<reference evidence="2 3" key="1">
    <citation type="journal article" date="2019" name="Nat. Microbiol.">
        <title>Mediterranean grassland soil C-N compound turnover is dependent on rainfall and depth, and is mediated by genomically divergent microorganisms.</title>
        <authorList>
            <person name="Diamond S."/>
            <person name="Andeer P.F."/>
            <person name="Li Z."/>
            <person name="Crits-Christoph A."/>
            <person name="Burstein D."/>
            <person name="Anantharaman K."/>
            <person name="Lane K.R."/>
            <person name="Thomas B.C."/>
            <person name="Pan C."/>
            <person name="Northen T.R."/>
            <person name="Banfield J.F."/>
        </authorList>
    </citation>
    <scope>NUCLEOTIDE SEQUENCE [LARGE SCALE GENOMIC DNA]</scope>
    <source>
        <strain evidence="2">WS_10</strain>
    </source>
</reference>
<dbReference type="GO" id="GO:0006415">
    <property type="term" value="P:translational termination"/>
    <property type="evidence" value="ECO:0007669"/>
    <property type="project" value="InterPro"/>
</dbReference>
<dbReference type="SUPFAM" id="SSF75620">
    <property type="entry name" value="Release factor"/>
    <property type="match status" value="1"/>
</dbReference>
<dbReference type="Pfam" id="PF03462">
    <property type="entry name" value="PCRF"/>
    <property type="match status" value="1"/>
</dbReference>
<proteinExistence type="predicted"/>
<protein>
    <submittedName>
        <fullName evidence="2">PCRF domain-containing protein</fullName>
    </submittedName>
</protein>
<dbReference type="Proteomes" id="UP000319836">
    <property type="component" value="Unassembled WGS sequence"/>
</dbReference>
<name>A0A538U245_UNCEI</name>
<sequence length="346" mass="38291">MDRRAPEGDQFLFVRADGEDLAVEFVDPDAPAPAHVVARRGEAPAKSPPKGDGDLTSIVFDAHGNPAELETLRAALARLEAHVAQDPWRSTKQALLLESTTPGFWDRPERFERLGRAEYMDRIEHSLRSAASLLERLQGDPRTARTAYPREMVGRLAQQLYLIDSASLEAIETGPRDAFLAIERLHEDTAPAGSALSFAGRLAAMYEAWARARGMRLAWLNAPPPRSREAEAPYVVAIAGFAAYQLLAREDGLHVWEWDDPEQRGTRRATVRVRVEPQPATPASDGLTGLRNQAAEAFGKHGALSTVVVRRYRGQPPLVRDSVRGWRTGRIERVLAGDFDVIPSRE</sequence>